<gene>
    <name evidence="1" type="primary">C20orf196</name>
</gene>
<organism evidence="1">
    <name type="scientific">Homo sapiens</name>
    <name type="common">Human</name>
    <dbReference type="NCBI Taxonomy" id="9606"/>
    <lineage>
        <taxon>Eukaryota</taxon>
        <taxon>Metazoa</taxon>
        <taxon>Chordata</taxon>
        <taxon>Craniata</taxon>
        <taxon>Vertebrata</taxon>
        <taxon>Euteleostomi</taxon>
        <taxon>Mammalia</taxon>
        <taxon>Eutheria</taxon>
        <taxon>Euarchontoglires</taxon>
        <taxon>Primates</taxon>
        <taxon>Haplorrhini</taxon>
        <taxon>Catarrhini</taxon>
        <taxon>Hominidae</taxon>
        <taxon>Homo</taxon>
    </lineage>
</organism>
<sequence length="40" mass="4441">MMAFGNPWIDSMKCLVIHSQALQTHSLHLSASACLRKSLN</sequence>
<proteinExistence type="predicted"/>
<dbReference type="EMBL" id="HF584356">
    <property type="protein sequence ID" value="CCQ43853.1"/>
    <property type="molecule type" value="Genomic_DNA"/>
</dbReference>
<reference evidence="1" key="1">
    <citation type="journal article" date="2013" name="PLoS ONE">
        <title>Direct detection of alternative open reading frames translation products in human significantly expands the proteome.</title>
        <authorList>
            <person name="Vanderperre B."/>
            <person name="Lucier J.-F."/>
            <person name="Motard J."/>
            <person name="Tremblay G."/>
            <person name="Vanderperre S."/>
            <person name="Wisztorski M."/>
            <person name="Salzet M."/>
            <person name="Boisvert F.-M."/>
            <person name="Roucou X."/>
        </authorList>
    </citation>
    <scope>NUCLEOTIDE SEQUENCE</scope>
</reference>
<dbReference type="AlphaFoldDB" id="L8EBE3"/>
<accession>L8EBE3</accession>
<name>L8EBE3_HUMAN</name>
<dbReference type="ChiTaRS" id="C20orf196">
    <property type="organism name" value="human"/>
</dbReference>
<evidence type="ECO:0000313" key="1">
    <source>
        <dbReference type="EMBL" id="CCQ43853.1"/>
    </source>
</evidence>
<protein>
    <submittedName>
        <fullName evidence="1">Alternative protein C20orf196</fullName>
    </submittedName>
</protein>